<dbReference type="PANTHER" id="PTHR22642:SF22">
    <property type="entry name" value="EXOENZYMES REGULATORY PROTEIN AEPA"/>
    <property type="match status" value="1"/>
</dbReference>
<dbReference type="InterPro" id="IPR013108">
    <property type="entry name" value="Amidohydro_3"/>
</dbReference>
<protein>
    <recommendedName>
        <fullName evidence="1">Amidohydrolase 3 domain-containing protein</fullName>
    </recommendedName>
</protein>
<evidence type="ECO:0000313" key="2">
    <source>
        <dbReference type="EMBL" id="SHH22285.1"/>
    </source>
</evidence>
<gene>
    <name evidence="2" type="ORF">SAMN02745221_01961</name>
</gene>
<dbReference type="Gene3D" id="2.30.40.10">
    <property type="entry name" value="Urease, subunit C, domain 1"/>
    <property type="match status" value="1"/>
</dbReference>
<feature type="domain" description="Amidohydrolase 3" evidence="1">
    <location>
        <begin position="47"/>
        <end position="499"/>
    </location>
</feature>
<reference evidence="3" key="1">
    <citation type="submission" date="2016-11" db="EMBL/GenBank/DDBJ databases">
        <authorList>
            <person name="Varghese N."/>
            <person name="Submissions S."/>
        </authorList>
    </citation>
    <scope>NUCLEOTIDE SEQUENCE [LARGE SCALE GENOMIC DNA]</scope>
    <source>
        <strain evidence="3">DSM 11003</strain>
    </source>
</reference>
<dbReference type="InterPro" id="IPR032466">
    <property type="entry name" value="Metal_Hydrolase"/>
</dbReference>
<proteinExistence type="predicted"/>
<organism evidence="2 3">
    <name type="scientific">Thermosyntropha lipolytica DSM 11003</name>
    <dbReference type="NCBI Taxonomy" id="1123382"/>
    <lineage>
        <taxon>Bacteria</taxon>
        <taxon>Bacillati</taxon>
        <taxon>Bacillota</taxon>
        <taxon>Clostridia</taxon>
        <taxon>Eubacteriales</taxon>
        <taxon>Syntrophomonadaceae</taxon>
        <taxon>Thermosyntropha</taxon>
    </lineage>
</organism>
<dbReference type="GO" id="GO:0016810">
    <property type="term" value="F:hydrolase activity, acting on carbon-nitrogen (but not peptide) bonds"/>
    <property type="evidence" value="ECO:0007669"/>
    <property type="project" value="InterPro"/>
</dbReference>
<evidence type="ECO:0000313" key="3">
    <source>
        <dbReference type="Proteomes" id="UP000242329"/>
    </source>
</evidence>
<dbReference type="STRING" id="1123382.SAMN02745221_01961"/>
<evidence type="ECO:0000259" key="1">
    <source>
        <dbReference type="Pfam" id="PF07969"/>
    </source>
</evidence>
<keyword evidence="3" id="KW-1185">Reference proteome</keyword>
<dbReference type="Gene3D" id="3.20.20.140">
    <property type="entry name" value="Metal-dependent hydrolases"/>
    <property type="match status" value="1"/>
</dbReference>
<dbReference type="Gene3D" id="3.10.310.70">
    <property type="match status" value="1"/>
</dbReference>
<dbReference type="AlphaFoldDB" id="A0A1M5R7E1"/>
<name>A0A1M5R7E1_9FIRM</name>
<dbReference type="OrthoDB" id="9767366at2"/>
<dbReference type="SUPFAM" id="SSF51338">
    <property type="entry name" value="Composite domain of metallo-dependent hydrolases"/>
    <property type="match status" value="1"/>
</dbReference>
<dbReference type="InterPro" id="IPR011059">
    <property type="entry name" value="Metal-dep_hydrolase_composite"/>
</dbReference>
<dbReference type="EMBL" id="FQWY01000044">
    <property type="protein sequence ID" value="SHH22285.1"/>
    <property type="molecule type" value="Genomic_DNA"/>
</dbReference>
<dbReference type="Pfam" id="PF07969">
    <property type="entry name" value="Amidohydro_3"/>
    <property type="match status" value="1"/>
</dbReference>
<dbReference type="SUPFAM" id="SSF51556">
    <property type="entry name" value="Metallo-dependent hydrolases"/>
    <property type="match status" value="1"/>
</dbReference>
<dbReference type="RefSeq" id="WP_073093303.1">
    <property type="nucleotide sequence ID" value="NZ_FQWY01000044.1"/>
</dbReference>
<sequence>MQVFGNGVFISCDEEDNVYSYMVVDRGEIVFLGDRLPEKYKGVKDYVDLEGKAVIPLMADTHVHFGSFALFNFGLDVRYAQDFDEMRQIIEEYEKRQKGKSNFLMGFGVSAHTVKEKKLPCRDDLDKMTRLPLLIVKYDGHAAVANSALVKKFPEEVKKAEGFEEDTGWLYMDAFYKGVNFVSSFIKPFSLIGKMIQAADYMAKEGIGLIHAVEGNGFKNDADFDAVNFITRAFPQYFRLYLQTMDVNKARKRRLSRIGGCFATALDGCLGSEDAALLSPYSNNPANYGKLFYSQEEVNAFVQKAHRAHLQIALHAIGDAAIEQALNAFEAAIKDYPRFDHRHIIIHADLINKDQIVRAAELKIHLAVQPAFLHWREEPASYLEYILGDRAKKMLPFRDMFKAGLVLGGGSDAPCTLPHPLEGIGAACNHPDPEQRLNVREALKMYTSWAARLSFDEDITGTLKAGRRADFAVLDRNILGTAPEEIKDIKVWQTYFQGNHYKGLPFGPGKAVIRALLRRNDKCRSD</sequence>
<accession>A0A1M5R7E1</accession>
<dbReference type="PANTHER" id="PTHR22642">
    <property type="entry name" value="IMIDAZOLONEPROPIONASE"/>
    <property type="match status" value="1"/>
</dbReference>
<dbReference type="Proteomes" id="UP000242329">
    <property type="component" value="Unassembled WGS sequence"/>
</dbReference>